<feature type="transmembrane region" description="Helical" evidence="1">
    <location>
        <begin position="236"/>
        <end position="254"/>
    </location>
</feature>
<feature type="transmembrane region" description="Helical" evidence="1">
    <location>
        <begin position="206"/>
        <end position="224"/>
    </location>
</feature>
<proteinExistence type="predicted"/>
<dbReference type="OrthoDB" id="8582979at2"/>
<keyword evidence="1" id="KW-0472">Membrane</keyword>
<gene>
    <name evidence="2" type="ORF">PSTEL_05125</name>
</gene>
<dbReference type="KEGG" id="pste:PSTEL_05125"/>
<evidence type="ECO:0000313" key="3">
    <source>
        <dbReference type="Proteomes" id="UP000029507"/>
    </source>
</evidence>
<dbReference type="Proteomes" id="UP000029507">
    <property type="component" value="Chromosome"/>
</dbReference>
<feature type="transmembrane region" description="Helical" evidence="1">
    <location>
        <begin position="20"/>
        <end position="43"/>
    </location>
</feature>
<evidence type="ECO:0000313" key="2">
    <source>
        <dbReference type="EMBL" id="AIQ62574.1"/>
    </source>
</evidence>
<feature type="transmembrane region" description="Helical" evidence="1">
    <location>
        <begin position="111"/>
        <end position="132"/>
    </location>
</feature>
<keyword evidence="3" id="KW-1185">Reference proteome</keyword>
<sequence length="266" mass="29712">MKSNRKYLIIGKVSLKNAMAYRGTFIISMMGGFVLVISQFYIWNAIYSKHSEIGGYSWDEMKSYLLIMFITNSLLSWYSEMAISQKILDGSVAMDLLKPLDFQKARLAETVGASIFESILGTLVASVIIIIFEGITSPTNLATWLLFVSSLLISAWTKFGIIYIAGLFCFWTSNPYGVAWVRAAITNLLSGALVPLSLFPKWLETLTAYLPFRGIVFVPATIFLNRINGQAAVQEIAVQFIWAVLLWLAGRAIWSRAVRQITIYGG</sequence>
<dbReference type="PANTHER" id="PTHR36832">
    <property type="entry name" value="SLR1174 PROTEIN-RELATED"/>
    <property type="match status" value="1"/>
</dbReference>
<accession>A0A089N1K2</accession>
<keyword evidence="1" id="KW-0812">Transmembrane</keyword>
<name>A0A089N1K2_9BACL</name>
<dbReference type="Pfam" id="PF06182">
    <property type="entry name" value="ABC2_membrane_6"/>
    <property type="match status" value="1"/>
</dbReference>
<dbReference type="STRING" id="169760.PSTEL_05125"/>
<feature type="transmembrane region" description="Helical" evidence="1">
    <location>
        <begin position="144"/>
        <end position="172"/>
    </location>
</feature>
<keyword evidence="1" id="KW-1133">Transmembrane helix</keyword>
<feature type="transmembrane region" description="Helical" evidence="1">
    <location>
        <begin position="179"/>
        <end position="200"/>
    </location>
</feature>
<dbReference type="HOGENOM" id="CLU_084465_0_0_9"/>
<protein>
    <submittedName>
        <fullName evidence="2">Antibiotic transport system permease</fullName>
    </submittedName>
</protein>
<organism evidence="2 3">
    <name type="scientific">Paenibacillus stellifer</name>
    <dbReference type="NCBI Taxonomy" id="169760"/>
    <lineage>
        <taxon>Bacteria</taxon>
        <taxon>Bacillati</taxon>
        <taxon>Bacillota</taxon>
        <taxon>Bacilli</taxon>
        <taxon>Bacillales</taxon>
        <taxon>Paenibacillaceae</taxon>
        <taxon>Paenibacillus</taxon>
    </lineage>
</organism>
<evidence type="ECO:0000256" key="1">
    <source>
        <dbReference type="SAM" id="Phobius"/>
    </source>
</evidence>
<dbReference type="AlphaFoldDB" id="A0A089N1K2"/>
<dbReference type="PANTHER" id="PTHR36832:SF1">
    <property type="entry name" value="SLR1174 PROTEIN"/>
    <property type="match status" value="1"/>
</dbReference>
<reference evidence="2 3" key="1">
    <citation type="submission" date="2014-08" db="EMBL/GenBank/DDBJ databases">
        <title>Comparative genomics of the Paenibacillus odorifer group.</title>
        <authorList>
            <person name="den Bakker H.C."/>
            <person name="Tsai Y.-C."/>
            <person name="Martin N."/>
            <person name="Korlach J."/>
            <person name="Wiedmann M."/>
        </authorList>
    </citation>
    <scope>NUCLEOTIDE SEQUENCE [LARGE SCALE GENOMIC DNA]</scope>
    <source>
        <strain evidence="2 3">DSM 14472</strain>
    </source>
</reference>
<dbReference type="RefSeq" id="WP_038693868.1">
    <property type="nucleotide sequence ID" value="NZ_CP009286.1"/>
</dbReference>
<dbReference type="InterPro" id="IPR010390">
    <property type="entry name" value="ABC-2_transporter-like"/>
</dbReference>
<dbReference type="EMBL" id="CP009286">
    <property type="protein sequence ID" value="AIQ62574.1"/>
    <property type="molecule type" value="Genomic_DNA"/>
</dbReference>